<evidence type="ECO:0000313" key="2">
    <source>
        <dbReference type="Proteomes" id="UP000824890"/>
    </source>
</evidence>
<organism evidence="1 2">
    <name type="scientific">Brassica napus</name>
    <name type="common">Rape</name>
    <dbReference type="NCBI Taxonomy" id="3708"/>
    <lineage>
        <taxon>Eukaryota</taxon>
        <taxon>Viridiplantae</taxon>
        <taxon>Streptophyta</taxon>
        <taxon>Embryophyta</taxon>
        <taxon>Tracheophyta</taxon>
        <taxon>Spermatophyta</taxon>
        <taxon>Magnoliopsida</taxon>
        <taxon>eudicotyledons</taxon>
        <taxon>Gunneridae</taxon>
        <taxon>Pentapetalae</taxon>
        <taxon>rosids</taxon>
        <taxon>malvids</taxon>
        <taxon>Brassicales</taxon>
        <taxon>Brassicaceae</taxon>
        <taxon>Brassiceae</taxon>
        <taxon>Brassica</taxon>
    </lineage>
</organism>
<proteinExistence type="predicted"/>
<name>A0ABQ7XNA8_BRANA</name>
<dbReference type="Proteomes" id="UP000824890">
    <property type="component" value="Unassembled WGS sequence"/>
</dbReference>
<reference evidence="1 2" key="1">
    <citation type="submission" date="2021-05" db="EMBL/GenBank/DDBJ databases">
        <title>Genome Assembly of Synthetic Allotetraploid Brassica napus Reveals Homoeologous Exchanges between Subgenomes.</title>
        <authorList>
            <person name="Davis J.T."/>
        </authorList>
    </citation>
    <scope>NUCLEOTIDE SEQUENCE [LARGE SCALE GENOMIC DNA]</scope>
    <source>
        <strain evidence="2">cv. Da-Ae</strain>
        <tissue evidence="1">Seedling</tissue>
    </source>
</reference>
<accession>A0ABQ7XNA8</accession>
<keyword evidence="2" id="KW-1185">Reference proteome</keyword>
<evidence type="ECO:0000313" key="1">
    <source>
        <dbReference type="EMBL" id="KAH0857402.1"/>
    </source>
</evidence>
<comment type="caution">
    <text evidence="1">The sequence shown here is derived from an EMBL/GenBank/DDBJ whole genome shotgun (WGS) entry which is preliminary data.</text>
</comment>
<dbReference type="EMBL" id="JAGKQM010000019">
    <property type="protein sequence ID" value="KAH0857402.1"/>
    <property type="molecule type" value="Genomic_DNA"/>
</dbReference>
<gene>
    <name evidence="1" type="ORF">HID58_085663</name>
</gene>
<protein>
    <submittedName>
        <fullName evidence="1">Uncharacterized protein</fullName>
    </submittedName>
</protein>
<sequence>MVRKRDSPPVIGLQCCHLWSYLSLAVGDLFNIQVGVIKHHLWRSVVLSTSKTPAFGSNQKQRSVDNGFGLLDGSLRSSGGYNYDGLVIHGLKSSRWFFVLDSMFPMCFSVVGKPLFCGMIDIRRKSAERLADWSYSAN</sequence>